<reference evidence="1 2" key="1">
    <citation type="submission" date="2018-05" db="EMBL/GenBank/DDBJ databases">
        <title>Evolution of GPA BGCs.</title>
        <authorList>
            <person name="Waglechner N."/>
            <person name="Wright G.D."/>
        </authorList>
    </citation>
    <scope>NUCLEOTIDE SEQUENCE [LARGE SCALE GENOMIC DNA]</scope>
    <source>
        <strain evidence="1 2">DSM 5908</strain>
    </source>
</reference>
<sequence length="83" mass="9314">MGPLVSVLKRVREPAEDGHEKVTTIEDRTASSGYIRHALTDGQVGEVIAAYRSGETAKKLAERYDVHINTIKKKLHKHGVRRH</sequence>
<accession>A0A428X0A5</accession>
<evidence type="ECO:0000313" key="2">
    <source>
        <dbReference type="Proteomes" id="UP000286716"/>
    </source>
</evidence>
<protein>
    <submittedName>
        <fullName evidence="1">Resolvase</fullName>
    </submittedName>
</protein>
<name>A0A428X0A5_AMYBA</name>
<comment type="caution">
    <text evidence="1">The sequence shown here is derived from an EMBL/GenBank/DDBJ whole genome shotgun (WGS) entry which is preliminary data.</text>
</comment>
<evidence type="ECO:0000313" key="1">
    <source>
        <dbReference type="EMBL" id="RSM48781.1"/>
    </source>
</evidence>
<dbReference type="EMBL" id="QHHU01000006">
    <property type="protein sequence ID" value="RSM48781.1"/>
    <property type="molecule type" value="Genomic_DNA"/>
</dbReference>
<organism evidence="1 2">
    <name type="scientific">Amycolatopsis balhimycina DSM 5908</name>
    <dbReference type="NCBI Taxonomy" id="1081091"/>
    <lineage>
        <taxon>Bacteria</taxon>
        <taxon>Bacillati</taxon>
        <taxon>Actinomycetota</taxon>
        <taxon>Actinomycetes</taxon>
        <taxon>Pseudonocardiales</taxon>
        <taxon>Pseudonocardiaceae</taxon>
        <taxon>Amycolatopsis</taxon>
    </lineage>
</organism>
<proteinExistence type="predicted"/>
<dbReference type="Proteomes" id="UP000286716">
    <property type="component" value="Unassembled WGS sequence"/>
</dbReference>
<dbReference type="OrthoDB" id="3700169at2"/>
<dbReference type="AlphaFoldDB" id="A0A428X0A5"/>
<gene>
    <name evidence="1" type="ORF">DMA12_05930</name>
</gene>
<dbReference type="Gene3D" id="1.10.10.60">
    <property type="entry name" value="Homeodomain-like"/>
    <property type="match status" value="1"/>
</dbReference>
<keyword evidence="2" id="KW-1185">Reference proteome</keyword>